<evidence type="ECO:0000313" key="3">
    <source>
        <dbReference type="Proteomes" id="UP000028524"/>
    </source>
</evidence>
<accession>A0A084R1G1</accession>
<dbReference type="Proteomes" id="UP000028524">
    <property type="component" value="Unassembled WGS sequence"/>
</dbReference>
<reference evidence="2 3" key="1">
    <citation type="journal article" date="2014" name="BMC Genomics">
        <title>Comparative genome sequencing reveals chemotype-specific gene clusters in the toxigenic black mold Stachybotrys.</title>
        <authorList>
            <person name="Semeiks J."/>
            <person name="Borek D."/>
            <person name="Otwinowski Z."/>
            <person name="Grishin N.V."/>
        </authorList>
    </citation>
    <scope>NUCLEOTIDE SEQUENCE [LARGE SCALE GENOMIC DNA]</scope>
    <source>
        <strain evidence="2 3">IBT 40285</strain>
    </source>
</reference>
<keyword evidence="3" id="KW-1185">Reference proteome</keyword>
<organism evidence="2 3">
    <name type="scientific">Stachybotrys chlorohalonatus (strain IBT 40285)</name>
    <dbReference type="NCBI Taxonomy" id="1283841"/>
    <lineage>
        <taxon>Eukaryota</taxon>
        <taxon>Fungi</taxon>
        <taxon>Dikarya</taxon>
        <taxon>Ascomycota</taxon>
        <taxon>Pezizomycotina</taxon>
        <taxon>Sordariomycetes</taxon>
        <taxon>Hypocreomycetidae</taxon>
        <taxon>Hypocreales</taxon>
        <taxon>Stachybotryaceae</taxon>
        <taxon>Stachybotrys</taxon>
    </lineage>
</organism>
<dbReference type="OrthoDB" id="10312364at2759"/>
<evidence type="ECO:0000313" key="2">
    <source>
        <dbReference type="EMBL" id="KFA70046.1"/>
    </source>
</evidence>
<sequence>MESASFILYIGYPTRNCQTKRSLIISIIRKYRDRAFILMVMHRRLALAVLGLSLSGGKCDAQRIGHESDSSAATSTHIYTWPLRFWTKYPTSDVLMSSTAKDPSESGVPEVGGTSTTTSALRFGATGSSSAGSGILGGAEGVSVYGPVSVDMPTATGTPSLELEPDDDLVPTRPSGMRSIEVVFDGPCNSTSDKREDCRITTECDLSLQQYPICEDGECKCKAIRCSHSENCTEYRPCRTDDREIACLPEEDVYPNITGVCQCTARGMGCLFEGHPHDFCRMEMQCTEKRFSVYPEFPQCLTNDEQLTYPRGRCACQHVDCWKTGDKAGDEDAEECSGLITCSEGQEPFCALKYDNDAKGRHDGYCTCGNYKVVGGGEGAPR</sequence>
<feature type="region of interest" description="Disordered" evidence="1">
    <location>
        <begin position="97"/>
        <end position="130"/>
    </location>
</feature>
<dbReference type="InParanoid" id="A0A084R1G1"/>
<dbReference type="EMBL" id="KL659312">
    <property type="protein sequence ID" value="KFA70046.1"/>
    <property type="molecule type" value="Genomic_DNA"/>
</dbReference>
<dbReference type="AlphaFoldDB" id="A0A084R1G1"/>
<feature type="region of interest" description="Disordered" evidence="1">
    <location>
        <begin position="155"/>
        <end position="174"/>
    </location>
</feature>
<dbReference type="HOGENOM" id="CLU_790299_0_0_1"/>
<proteinExistence type="predicted"/>
<name>A0A084R1G1_STAC4</name>
<gene>
    <name evidence="2" type="ORF">S40285_09956</name>
</gene>
<evidence type="ECO:0000256" key="1">
    <source>
        <dbReference type="SAM" id="MobiDB-lite"/>
    </source>
</evidence>
<protein>
    <submittedName>
        <fullName evidence="2">Uncharacterized protein</fullName>
    </submittedName>
</protein>